<accession>A0A5R9K8A9</accession>
<dbReference type="Proteomes" id="UP000309788">
    <property type="component" value="Unassembled WGS sequence"/>
</dbReference>
<name>A0A5R9K8A9_9BACT</name>
<comment type="caution">
    <text evidence="1">The sequence shown here is derived from an EMBL/GenBank/DDBJ whole genome shotgun (WGS) entry which is preliminary data.</text>
</comment>
<reference evidence="1 2" key="1">
    <citation type="submission" date="2019-05" db="EMBL/GenBank/DDBJ databases">
        <authorList>
            <person name="Qu J.-H."/>
        </authorList>
    </citation>
    <scope>NUCLEOTIDE SEQUENCE [LARGE SCALE GENOMIC DNA]</scope>
    <source>
        <strain evidence="1 2">Z12</strain>
    </source>
</reference>
<proteinExistence type="predicted"/>
<protein>
    <submittedName>
        <fullName evidence="1">Uncharacterized protein</fullName>
    </submittedName>
</protein>
<dbReference type="EMBL" id="VCEI01000028">
    <property type="protein sequence ID" value="TLU90329.1"/>
    <property type="molecule type" value="Genomic_DNA"/>
</dbReference>
<gene>
    <name evidence="1" type="ORF">FEM55_17335</name>
</gene>
<keyword evidence="2" id="KW-1185">Reference proteome</keyword>
<sequence length="90" mass="9743">MLFCYKQIAPPELFVVLLKSIPAQKCFSTKTFVQQQPQSGSLFIATSQPLSWSGPGGAALLLADCKKNPIDIKGYLTISKSQISPANRSV</sequence>
<dbReference type="AlphaFoldDB" id="A0A5R9K8A9"/>
<evidence type="ECO:0000313" key="1">
    <source>
        <dbReference type="EMBL" id="TLU90329.1"/>
    </source>
</evidence>
<organism evidence="1 2">
    <name type="scientific">Dyadobacter sediminis</name>
    <dbReference type="NCBI Taxonomy" id="1493691"/>
    <lineage>
        <taxon>Bacteria</taxon>
        <taxon>Pseudomonadati</taxon>
        <taxon>Bacteroidota</taxon>
        <taxon>Cytophagia</taxon>
        <taxon>Cytophagales</taxon>
        <taxon>Spirosomataceae</taxon>
        <taxon>Dyadobacter</taxon>
    </lineage>
</organism>
<evidence type="ECO:0000313" key="2">
    <source>
        <dbReference type="Proteomes" id="UP000309788"/>
    </source>
</evidence>